<evidence type="ECO:0000313" key="2">
    <source>
        <dbReference type="Proteomes" id="UP000216605"/>
    </source>
</evidence>
<protein>
    <submittedName>
        <fullName evidence="1">Alpha-mannosidase</fullName>
    </submittedName>
</protein>
<reference evidence="1 2" key="1">
    <citation type="submission" date="2017-07" db="EMBL/GenBank/DDBJ databases">
        <title>Flavobacterium cyanobacteriorum sp. nov., isolated from cyanobacterial aggregates in a eutrophic lake.</title>
        <authorList>
            <person name="Cai H."/>
        </authorList>
    </citation>
    <scope>NUCLEOTIDE SEQUENCE [LARGE SCALE GENOMIC DNA]</scope>
    <source>
        <strain evidence="1 2">TH021</strain>
    </source>
</reference>
<proteinExistence type="predicted"/>
<keyword evidence="2" id="KW-1185">Reference proteome</keyword>
<dbReference type="AlphaFoldDB" id="A0A255Z3K3"/>
<dbReference type="OrthoDB" id="9784036at2"/>
<dbReference type="Gene3D" id="3.40.50.1820">
    <property type="entry name" value="alpha/beta hydrolase"/>
    <property type="match status" value="1"/>
</dbReference>
<dbReference type="InterPro" id="IPR000801">
    <property type="entry name" value="Esterase-like"/>
</dbReference>
<dbReference type="InterPro" id="IPR029058">
    <property type="entry name" value="AB_hydrolase_fold"/>
</dbReference>
<dbReference type="PANTHER" id="PTHR48098">
    <property type="entry name" value="ENTEROCHELIN ESTERASE-RELATED"/>
    <property type="match status" value="1"/>
</dbReference>
<organism evidence="1 2">
    <name type="scientific">Flavobacterium cyanobacteriorum</name>
    <dbReference type="NCBI Taxonomy" id="2022802"/>
    <lineage>
        <taxon>Bacteria</taxon>
        <taxon>Pseudomonadati</taxon>
        <taxon>Bacteroidota</taxon>
        <taxon>Flavobacteriia</taxon>
        <taxon>Flavobacteriales</taxon>
        <taxon>Flavobacteriaceae</taxon>
        <taxon>Flavobacterium</taxon>
    </lineage>
</organism>
<dbReference type="Proteomes" id="UP000216605">
    <property type="component" value="Unassembled WGS sequence"/>
</dbReference>
<dbReference type="Pfam" id="PF00756">
    <property type="entry name" value="Esterase"/>
    <property type="match status" value="1"/>
</dbReference>
<accession>A0A255Z3K3</accession>
<comment type="caution">
    <text evidence="1">The sequence shown here is derived from an EMBL/GenBank/DDBJ whole genome shotgun (WGS) entry which is preliminary data.</text>
</comment>
<evidence type="ECO:0000313" key="1">
    <source>
        <dbReference type="EMBL" id="OYQ36058.1"/>
    </source>
</evidence>
<dbReference type="RefSeq" id="WP_094415277.1">
    <property type="nucleotide sequence ID" value="NZ_NOXV01000276.1"/>
</dbReference>
<dbReference type="SUPFAM" id="SSF53474">
    <property type="entry name" value="alpha/beta-Hydrolases"/>
    <property type="match status" value="1"/>
</dbReference>
<name>A0A255Z3K3_9FLAO</name>
<dbReference type="EMBL" id="NOXV01000276">
    <property type="protein sequence ID" value="OYQ36058.1"/>
    <property type="molecule type" value="Genomic_DNA"/>
</dbReference>
<dbReference type="InterPro" id="IPR050583">
    <property type="entry name" value="Mycobacterial_A85_antigen"/>
</dbReference>
<dbReference type="PANTHER" id="PTHR48098:SF6">
    <property type="entry name" value="FERRI-BACILLIBACTIN ESTERASE BESA"/>
    <property type="match status" value="1"/>
</dbReference>
<sequence length="248" mass="28694">MNQTTEKGTVQEFTINSPQLSREKHIWVYLPYNYSSSGKLYPVVYMHDGQRVFDHAESPKRDWHVEEKLNDLHSEAIIVGIEHGGSTHRIDEMTPYPNEKYGGGHADDYLEFIINTLMPHIEGNYRVLTGKDNTTIFGASVGGLISFYALLKFPGVFGSAGVFSPSFWFSEEIFTLIRSINKIEGRIYFMAGDHESRNMVPDLEEMEQLVLERVTDRSQVYKRIVHGGHHNEKLWRKEFKNAYIWLMD</sequence>
<gene>
    <name evidence="1" type="ORF">CHU92_10330</name>
</gene>